<evidence type="ECO:0000313" key="1">
    <source>
        <dbReference type="EMBL" id="TAA20342.1"/>
    </source>
</evidence>
<dbReference type="Proteomes" id="UP000292627">
    <property type="component" value="Unassembled WGS sequence"/>
</dbReference>
<dbReference type="AlphaFoldDB" id="A0A4Q8L5K7"/>
<reference evidence="1 2" key="1">
    <citation type="submission" date="2019-02" db="EMBL/GenBank/DDBJ databases">
        <title>WGS of Pseudoxanthomonas species novum from clinical isolates.</title>
        <authorList>
            <person name="Bernier A.-M."/>
            <person name="Bernard K."/>
            <person name="Vachon A."/>
        </authorList>
    </citation>
    <scope>NUCLEOTIDE SEQUENCE [LARGE SCALE GENOMIC DNA]</scope>
    <source>
        <strain evidence="1 2">NML171200</strain>
    </source>
</reference>
<evidence type="ECO:0000313" key="2">
    <source>
        <dbReference type="Proteomes" id="UP000292627"/>
    </source>
</evidence>
<proteinExistence type="predicted"/>
<sequence>MGVRAGQGYGSRKPKRAVCPECHKKGVTQFQAIPGGQVRYCQYCQASWGVSGWHVATASTTDKDIEPRFQLFLNEQRGNEFNYLAAERKAFYAGFRAAIAAQAGEVRNG</sequence>
<dbReference type="EMBL" id="SHMC01000010">
    <property type="protein sequence ID" value="TAA20342.1"/>
    <property type="molecule type" value="Genomic_DNA"/>
</dbReference>
<comment type="caution">
    <text evidence="1">The sequence shown here is derived from an EMBL/GenBank/DDBJ whole genome shotgun (WGS) entry which is preliminary data.</text>
</comment>
<organism evidence="1 2">
    <name type="scientific">Pseudoxanthomonas winnipegensis</name>
    <dbReference type="NCBI Taxonomy" id="2480810"/>
    <lineage>
        <taxon>Bacteria</taxon>
        <taxon>Pseudomonadati</taxon>
        <taxon>Pseudomonadota</taxon>
        <taxon>Gammaproteobacteria</taxon>
        <taxon>Lysobacterales</taxon>
        <taxon>Lysobacteraceae</taxon>
        <taxon>Pseudoxanthomonas</taxon>
    </lineage>
</organism>
<name>A0A4Q8L5K7_9GAMM</name>
<dbReference type="RefSeq" id="WP_130552909.1">
    <property type="nucleotide sequence ID" value="NZ_SHMC01000010.1"/>
</dbReference>
<protein>
    <submittedName>
        <fullName evidence="1">Uncharacterized protein</fullName>
    </submittedName>
</protein>
<accession>A0A4Q8L5K7</accession>
<gene>
    <name evidence="1" type="ORF">EA660_18305</name>
</gene>
<dbReference type="OrthoDB" id="1050684at2"/>